<dbReference type="NCBIfam" id="TIGR00756">
    <property type="entry name" value="PPR"/>
    <property type="match status" value="4"/>
</dbReference>
<reference evidence="3 4" key="1">
    <citation type="submission" date="2024-02" db="EMBL/GenBank/DDBJ databases">
        <authorList>
            <person name="Vignale AGUSTIN F."/>
            <person name="Sosa J E."/>
            <person name="Modenutti C."/>
        </authorList>
    </citation>
    <scope>NUCLEOTIDE SEQUENCE [LARGE SCALE GENOMIC DNA]</scope>
</reference>
<organism evidence="3 4">
    <name type="scientific">Ilex paraguariensis</name>
    <name type="common">yerba mate</name>
    <dbReference type="NCBI Taxonomy" id="185542"/>
    <lineage>
        <taxon>Eukaryota</taxon>
        <taxon>Viridiplantae</taxon>
        <taxon>Streptophyta</taxon>
        <taxon>Embryophyta</taxon>
        <taxon>Tracheophyta</taxon>
        <taxon>Spermatophyta</taxon>
        <taxon>Magnoliopsida</taxon>
        <taxon>eudicotyledons</taxon>
        <taxon>Gunneridae</taxon>
        <taxon>Pentapetalae</taxon>
        <taxon>asterids</taxon>
        <taxon>campanulids</taxon>
        <taxon>Aquifoliales</taxon>
        <taxon>Aquifoliaceae</taxon>
        <taxon>Ilex</taxon>
    </lineage>
</organism>
<dbReference type="Proteomes" id="UP001642360">
    <property type="component" value="Unassembled WGS sequence"/>
</dbReference>
<dbReference type="FunFam" id="1.25.40.10:FF:001268">
    <property type="entry name" value="Pentatricopeptide repeat-containing protein, mitochondrial isoform A"/>
    <property type="match status" value="1"/>
</dbReference>
<dbReference type="Pfam" id="PF13041">
    <property type="entry name" value="PPR_2"/>
    <property type="match status" value="3"/>
</dbReference>
<gene>
    <name evidence="3" type="ORF">ILEXP_LOCUS9337</name>
</gene>
<dbReference type="PANTHER" id="PTHR47926">
    <property type="entry name" value="PENTATRICOPEPTIDE REPEAT-CONTAINING PROTEIN"/>
    <property type="match status" value="1"/>
</dbReference>
<feature type="repeat" description="PPR" evidence="2">
    <location>
        <begin position="151"/>
        <end position="186"/>
    </location>
</feature>
<dbReference type="FunFam" id="1.25.40.10:FF:000790">
    <property type="entry name" value="Pentatricopeptide repeat-containing protein"/>
    <property type="match status" value="1"/>
</dbReference>
<feature type="repeat" description="PPR" evidence="2">
    <location>
        <begin position="255"/>
        <end position="289"/>
    </location>
</feature>
<dbReference type="Pfam" id="PF20431">
    <property type="entry name" value="E_motif"/>
    <property type="match status" value="1"/>
</dbReference>
<dbReference type="Gene3D" id="1.25.40.10">
    <property type="entry name" value="Tetratricopeptide repeat domain"/>
    <property type="match status" value="2"/>
</dbReference>
<evidence type="ECO:0000313" key="3">
    <source>
        <dbReference type="EMBL" id="CAK9141720.1"/>
    </source>
</evidence>
<dbReference type="GO" id="GO:0016070">
    <property type="term" value="P:RNA metabolic process"/>
    <property type="evidence" value="ECO:0007669"/>
    <property type="project" value="UniProtKB-ARBA"/>
</dbReference>
<evidence type="ECO:0000256" key="1">
    <source>
        <dbReference type="ARBA" id="ARBA00022737"/>
    </source>
</evidence>
<dbReference type="InterPro" id="IPR046960">
    <property type="entry name" value="PPR_At4g14850-like_plant"/>
</dbReference>
<dbReference type="Pfam" id="PF01535">
    <property type="entry name" value="PPR"/>
    <property type="match status" value="1"/>
</dbReference>
<dbReference type="InterPro" id="IPR046848">
    <property type="entry name" value="E_motif"/>
</dbReference>
<name>A0ABC8RDU7_9AQUA</name>
<dbReference type="PANTHER" id="PTHR47926:SF452">
    <property type="entry name" value="PENTATRICOPEPTIDE REPEAT-CONTAINING PROTEIN"/>
    <property type="match status" value="1"/>
</dbReference>
<evidence type="ECO:0000256" key="2">
    <source>
        <dbReference type="PROSITE-ProRule" id="PRU00708"/>
    </source>
</evidence>
<proteinExistence type="predicted"/>
<feature type="repeat" description="PPR" evidence="2">
    <location>
        <begin position="290"/>
        <end position="324"/>
    </location>
</feature>
<keyword evidence="4" id="KW-1185">Reference proteome</keyword>
<protein>
    <recommendedName>
        <fullName evidence="5">Pentatricopeptide repeat-containing protein</fullName>
    </recommendedName>
</protein>
<dbReference type="EMBL" id="CAUOFW020001169">
    <property type="protein sequence ID" value="CAK9141720.1"/>
    <property type="molecule type" value="Genomic_DNA"/>
</dbReference>
<dbReference type="InterPro" id="IPR011990">
    <property type="entry name" value="TPR-like_helical_dom_sf"/>
</dbReference>
<feature type="repeat" description="PPR" evidence="2">
    <location>
        <begin position="120"/>
        <end position="150"/>
    </location>
</feature>
<keyword evidence="1" id="KW-0677">Repeat</keyword>
<dbReference type="PROSITE" id="PS51375">
    <property type="entry name" value="PPR"/>
    <property type="match status" value="4"/>
</dbReference>
<accession>A0ABC8RDU7</accession>
<evidence type="ECO:0000313" key="4">
    <source>
        <dbReference type="Proteomes" id="UP001642360"/>
    </source>
</evidence>
<sequence length="439" mass="49583">MLLNLSHLLKHPTINQFDWLISRFNSWSLAIRNASSPYKALHIYTRMQRQSVPFDSFSILFALKSCTHFQNIRIIRHVHANLLKLGFNTHLYVATSLLHAYVVSSFGDACDLFDEMPQRNTVSYNTMITGFSRSEDVEKAWSIFEQMPLRDLASWSAMIAGYMNNGRWEKGLELFREMLMNDGMKPDQVTLGSILAGCARMGSVGLALGKSIHGFSMKNGWEMNAELGTVLLDMYAKCGVLKKACLVFDMMTERNVMSWTALICGAAQHGCGKEAISVFQKMKETGVRPNELTFTGILSACAQEGLVEEGRRFFKMSIESGLKLRIQHYGCMVHLFGKAGLVGEAYDVIKTMPLKPNVAIWSSFLLACKVHRQFEMAERVIDQVLRIVRPEIDGGVYILICDLYALSDKWDESERVRKLMFNQNVRKGRGSSFINSSTA</sequence>
<dbReference type="AlphaFoldDB" id="A0ABC8RDU7"/>
<comment type="caution">
    <text evidence="3">The sequence shown here is derived from an EMBL/GenBank/DDBJ whole genome shotgun (WGS) entry which is preliminary data.</text>
</comment>
<evidence type="ECO:0008006" key="5">
    <source>
        <dbReference type="Google" id="ProtNLM"/>
    </source>
</evidence>
<dbReference type="InterPro" id="IPR002885">
    <property type="entry name" value="PPR_rpt"/>
</dbReference>